<dbReference type="Pfam" id="PF13590">
    <property type="entry name" value="DUF4136"/>
    <property type="match status" value="1"/>
</dbReference>
<gene>
    <name evidence="3" type="ORF">SAMN05192539_101888</name>
</gene>
<evidence type="ECO:0000259" key="2">
    <source>
        <dbReference type="Pfam" id="PF13590"/>
    </source>
</evidence>
<evidence type="ECO:0000256" key="1">
    <source>
        <dbReference type="SAM" id="SignalP"/>
    </source>
</evidence>
<dbReference type="PROSITE" id="PS51257">
    <property type="entry name" value="PROKAR_LIPOPROTEIN"/>
    <property type="match status" value="1"/>
</dbReference>
<dbReference type="AlphaFoldDB" id="A0A1H7BMY4"/>
<evidence type="ECO:0000313" key="4">
    <source>
        <dbReference type="Proteomes" id="UP000198866"/>
    </source>
</evidence>
<protein>
    <recommendedName>
        <fullName evidence="2">DUF4136 domain-containing protein</fullName>
    </recommendedName>
</protein>
<reference evidence="4" key="1">
    <citation type="submission" date="2016-10" db="EMBL/GenBank/DDBJ databases">
        <authorList>
            <person name="Varghese N."/>
            <person name="Submissions S."/>
        </authorList>
    </citation>
    <scope>NUCLEOTIDE SEQUENCE [LARGE SCALE GENOMIC DNA]</scope>
    <source>
        <strain evidence="4">LMG 26031</strain>
    </source>
</reference>
<accession>A0A1H7BMY4</accession>
<proteinExistence type="predicted"/>
<feature type="chain" id="PRO_5011656995" description="DUF4136 domain-containing protein" evidence="1">
    <location>
        <begin position="22"/>
        <end position="203"/>
    </location>
</feature>
<dbReference type="EMBL" id="FNYE01000018">
    <property type="protein sequence ID" value="SEJ78951.1"/>
    <property type="molecule type" value="Genomic_DNA"/>
</dbReference>
<keyword evidence="4" id="KW-1185">Reference proteome</keyword>
<evidence type="ECO:0000313" key="3">
    <source>
        <dbReference type="EMBL" id="SEJ78951.1"/>
    </source>
</evidence>
<dbReference type="InterPro" id="IPR025411">
    <property type="entry name" value="DUF4136"/>
</dbReference>
<dbReference type="Proteomes" id="UP000198866">
    <property type="component" value="Unassembled WGS sequence"/>
</dbReference>
<feature type="signal peptide" evidence="1">
    <location>
        <begin position="1"/>
        <end position="21"/>
    </location>
</feature>
<name>A0A1H7BMY4_9BURK</name>
<dbReference type="RefSeq" id="WP_245763319.1">
    <property type="nucleotide sequence ID" value="NZ_FNYE01000018.1"/>
</dbReference>
<keyword evidence="1" id="KW-0732">Signal</keyword>
<feature type="domain" description="DUF4136" evidence="2">
    <location>
        <begin position="43"/>
        <end position="171"/>
    </location>
</feature>
<dbReference type="STRING" id="667676.SAMN05192539_101888"/>
<sequence length="203" mass="21946">MKVKKVTYSAAVVLASVVGLAGCADVTTDVRATGAPVVLQGERTYAFVRAPWPQAHPASEQYEALVRSELANYGLVDRTADHASYLVSLAYDTRPAAVGVSTADCGNACDRAEGAGYSLFGRVYRHSMTLRLLEATSGKEVYKVTATSRDRDADTDHPIPWLVKSALAQFPFAEYGAWRVKLRPGDAADKQVPRVVAVKRVDQ</sequence>
<organism evidence="3 4">
    <name type="scientific">Paraburkholderia diazotrophica</name>
    <dbReference type="NCBI Taxonomy" id="667676"/>
    <lineage>
        <taxon>Bacteria</taxon>
        <taxon>Pseudomonadati</taxon>
        <taxon>Pseudomonadota</taxon>
        <taxon>Betaproteobacteria</taxon>
        <taxon>Burkholderiales</taxon>
        <taxon>Burkholderiaceae</taxon>
        <taxon>Paraburkholderia</taxon>
    </lineage>
</organism>